<dbReference type="RefSeq" id="XP_068361513.1">
    <property type="nucleotide sequence ID" value="XM_068502978.1"/>
</dbReference>
<comment type="caution">
    <text evidence="1">The sequence shown here is derived from an EMBL/GenBank/DDBJ whole genome shotgun (WGS) entry which is preliminary data.</text>
</comment>
<organism evidence="1 2">
    <name type="scientific">Tritrichomonas foetus</name>
    <dbReference type="NCBI Taxonomy" id="1144522"/>
    <lineage>
        <taxon>Eukaryota</taxon>
        <taxon>Metamonada</taxon>
        <taxon>Parabasalia</taxon>
        <taxon>Tritrichomonadida</taxon>
        <taxon>Tritrichomonadidae</taxon>
        <taxon>Tritrichomonas</taxon>
    </lineage>
</organism>
<proteinExistence type="predicted"/>
<evidence type="ECO:0000313" key="1">
    <source>
        <dbReference type="EMBL" id="OHT08377.1"/>
    </source>
</evidence>
<gene>
    <name evidence="1" type="ORF">TRFO_23136</name>
</gene>
<protein>
    <submittedName>
        <fullName evidence="1">Uncharacterized protein</fullName>
    </submittedName>
</protein>
<dbReference type="InterPro" id="IPR016024">
    <property type="entry name" value="ARM-type_fold"/>
</dbReference>
<reference evidence="1" key="1">
    <citation type="submission" date="2016-10" db="EMBL/GenBank/DDBJ databases">
        <authorList>
            <person name="Benchimol M."/>
            <person name="Almeida L.G."/>
            <person name="Vasconcelos A.T."/>
            <person name="Perreira-Neves A."/>
            <person name="Rosa I.A."/>
            <person name="Tasca T."/>
            <person name="Bogo M.R."/>
            <person name="de Souza W."/>
        </authorList>
    </citation>
    <scope>NUCLEOTIDE SEQUENCE [LARGE SCALE GENOMIC DNA]</scope>
    <source>
        <strain evidence="1">K</strain>
    </source>
</reference>
<sequence length="674" mass="76795">MLSLRDKIREEAQVPDLGDRKPNEQNKNLIDSSLIVTPDMPLFDRINLLLKSTANTQVVWALTNIPKLSSEQSIYYIPQLIDFLSSENLIVEFHAVYCATLLSKQKVTSSKLFLAAIERAKIYPAFEYAQLIESMIPLVPDSLLNDNLVDFLFGLLKMNLSYQHFAGYLFSALPFERIPSITTESFPQFYAATAVATIYLPEISKRASVSFGTQWFNQILPQQLLTMANIREAIRPAATKTVISHINYTDEKGIFMFVLTAFSWASNSDEISLILLEASNELLTKKKDKFLQKYTDIAGKIMGTSNIEIKKKLPKIFATQPLIFAGHEHLLKNILKKFQKETSIDVRKEFLKAIPIFYKNYTSNSIREVLKNCFAQFFNEPSGGLAQLLISSSMYSHLSQQMITFIIPQFLKLAHTFINKWRVFDQSMRTFVTLSDEYFLQFFDQFKPIVLQAMNRNTRPLTLTCQLLLSRKLHISKENDIISSSDWIVKNFAQSPSLAMRSFFITFSYSVCYSMPIEIFSEYIWPANVKLANDASVSVVATLAKALPKFRRFFQQMCDPILEKQALTIFSSLRKTKDPYLLSVTSEQEKNFYTITKKTDPDEGILVKSMLPSLTRSSGNFVKNPQSVEKVLARTALGQQSRAALKSPTSVQTTKTRAFPRRVSLMPTAVALKH</sequence>
<evidence type="ECO:0000313" key="2">
    <source>
        <dbReference type="Proteomes" id="UP000179807"/>
    </source>
</evidence>
<dbReference type="SUPFAM" id="SSF48371">
    <property type="entry name" value="ARM repeat"/>
    <property type="match status" value="1"/>
</dbReference>
<accession>A0A1J4KAB3</accession>
<dbReference type="AlphaFoldDB" id="A0A1J4KAB3"/>
<dbReference type="EMBL" id="MLAK01000669">
    <property type="protein sequence ID" value="OHT08377.1"/>
    <property type="molecule type" value="Genomic_DNA"/>
</dbReference>
<name>A0A1J4KAB3_9EUKA</name>
<keyword evidence="2" id="KW-1185">Reference proteome</keyword>
<dbReference type="VEuPathDB" id="TrichDB:TRFO_23136"/>
<dbReference type="GeneID" id="94837682"/>
<dbReference type="Proteomes" id="UP000179807">
    <property type="component" value="Unassembled WGS sequence"/>
</dbReference>
<dbReference type="InterPro" id="IPR011989">
    <property type="entry name" value="ARM-like"/>
</dbReference>
<dbReference type="Gene3D" id="1.25.10.10">
    <property type="entry name" value="Leucine-rich Repeat Variant"/>
    <property type="match status" value="1"/>
</dbReference>